<gene>
    <name evidence="1" type="ORF">BECKMB1821G_GA0114241_11027</name>
</gene>
<name>A0A450XS55_9GAMM</name>
<organism evidence="1">
    <name type="scientific">Candidatus Kentrum sp. MB</name>
    <dbReference type="NCBI Taxonomy" id="2138164"/>
    <lineage>
        <taxon>Bacteria</taxon>
        <taxon>Pseudomonadati</taxon>
        <taxon>Pseudomonadota</taxon>
        <taxon>Gammaproteobacteria</taxon>
        <taxon>Candidatus Kentrum</taxon>
    </lineage>
</organism>
<dbReference type="EMBL" id="CAADFO010000102">
    <property type="protein sequence ID" value="VFK32107.1"/>
    <property type="molecule type" value="Genomic_DNA"/>
</dbReference>
<evidence type="ECO:0000313" key="1">
    <source>
        <dbReference type="EMBL" id="VFK32107.1"/>
    </source>
</evidence>
<sequence>MSSQHQDFQPYEAALLEADLVLKPLSEVRDDISDAIRDADNIWLLTRNGQSWQRIFKKVLILYLNLKPLIRKLRRKIGF</sequence>
<reference evidence="1" key="1">
    <citation type="submission" date="2019-02" db="EMBL/GenBank/DDBJ databases">
        <authorList>
            <person name="Gruber-Vodicka R. H."/>
            <person name="Seah K. B. B."/>
        </authorList>
    </citation>
    <scope>NUCLEOTIDE SEQUENCE</scope>
    <source>
        <strain evidence="1">BECK_BZ197</strain>
    </source>
</reference>
<accession>A0A450XS55</accession>
<protein>
    <submittedName>
        <fullName evidence="1">Uncharacterized protein</fullName>
    </submittedName>
</protein>
<dbReference type="AlphaFoldDB" id="A0A450XS55"/>
<proteinExistence type="predicted"/>